<comment type="caution">
    <text evidence="3">The sequence shown here is derived from an EMBL/GenBank/DDBJ whole genome shotgun (WGS) entry which is preliminary data.</text>
</comment>
<feature type="region of interest" description="Disordered" evidence="2">
    <location>
        <begin position="399"/>
        <end position="439"/>
    </location>
</feature>
<dbReference type="Proteomes" id="UP000306584">
    <property type="component" value="Unassembled WGS sequence"/>
</dbReference>
<sequence length="481" mass="55975">MWLLNFLKLAYHPYLITNGPITMSDSEDDYTIYRVPPLDPSIYSPIYPDNPDPKLVEIARSVEDLFRLWIRMRWLPEDQIHFAPHTSKPISIKEAARLGISKHVVDLYQLLPYVQEDVETRFGHWDGGAYYLFGGVFLDLRGDEVNWLDSCVLPAYDLPFITCYLGEGERPGWDDGNGGYIKSHYAVLSKCGNHNTIIVIDTKTYQLWAVDQDGEVQDPAFQCEWDDFRGSAWWDLSQYPSRPAVEFFQDMKSRHETLRYIPGGIDDPNEWEFYEYNSLYRRCGWPFAFDVSKFEDENATISHCMGQCEDLDEDWEKREPFRNVIRLEKELERINRLNGDIELAQQALKSLDVEAAPGSENNLADELITLERQKTPIWFKSFQETARQHATEVKAKFEAAGLSEGEQEESAEDEFEDNGEDDFDYYSDEESPVYTDDMSDFQRQYDAILDALKDDSYEARVVRLLEAARSEIAKRQEKEET</sequence>
<evidence type="ECO:0000313" key="4">
    <source>
        <dbReference type="Proteomes" id="UP000306584"/>
    </source>
</evidence>
<dbReference type="EMBL" id="QZBD01000005">
    <property type="protein sequence ID" value="THY36540.1"/>
    <property type="molecule type" value="Genomic_DNA"/>
</dbReference>
<reference evidence="3 4" key="1">
    <citation type="submission" date="2018-10" db="EMBL/GenBank/DDBJ databases">
        <title>Fifty Aureobasidium pullulans genomes reveal a recombining polyextremotolerant generalist.</title>
        <authorList>
            <person name="Gostincar C."/>
            <person name="Turk M."/>
            <person name="Zajc J."/>
            <person name="Gunde-Cimerman N."/>
        </authorList>
    </citation>
    <scope>NUCLEOTIDE SEQUENCE [LARGE SCALE GENOMIC DNA]</scope>
    <source>
        <strain evidence="3 4">EXF-6604</strain>
    </source>
</reference>
<accession>A0A4S9M2X5</accession>
<proteinExistence type="predicted"/>
<keyword evidence="1" id="KW-0175">Coiled coil</keyword>
<name>A0A4S9M2X5_AURPU</name>
<gene>
    <name evidence="3" type="ORF">D6D01_00329</name>
</gene>
<dbReference type="AlphaFoldDB" id="A0A4S9M2X5"/>
<evidence type="ECO:0000256" key="2">
    <source>
        <dbReference type="SAM" id="MobiDB-lite"/>
    </source>
</evidence>
<feature type="compositionally biased region" description="Acidic residues" evidence="2">
    <location>
        <begin position="405"/>
        <end position="431"/>
    </location>
</feature>
<organism evidence="3 4">
    <name type="scientific">Aureobasidium pullulans</name>
    <name type="common">Black yeast</name>
    <name type="synonym">Pullularia pullulans</name>
    <dbReference type="NCBI Taxonomy" id="5580"/>
    <lineage>
        <taxon>Eukaryota</taxon>
        <taxon>Fungi</taxon>
        <taxon>Dikarya</taxon>
        <taxon>Ascomycota</taxon>
        <taxon>Pezizomycotina</taxon>
        <taxon>Dothideomycetes</taxon>
        <taxon>Dothideomycetidae</taxon>
        <taxon>Dothideales</taxon>
        <taxon>Saccotheciaceae</taxon>
        <taxon>Aureobasidium</taxon>
    </lineage>
</organism>
<protein>
    <submittedName>
        <fullName evidence="3">Uncharacterized protein</fullName>
    </submittedName>
</protein>
<feature type="coiled-coil region" evidence="1">
    <location>
        <begin position="327"/>
        <end position="354"/>
    </location>
</feature>
<evidence type="ECO:0000256" key="1">
    <source>
        <dbReference type="SAM" id="Coils"/>
    </source>
</evidence>
<evidence type="ECO:0000313" key="3">
    <source>
        <dbReference type="EMBL" id="THY36540.1"/>
    </source>
</evidence>